<evidence type="ECO:0000313" key="1">
    <source>
        <dbReference type="EMBL" id="KAJ7377047.1"/>
    </source>
</evidence>
<organism evidence="1 2">
    <name type="scientific">Desmophyllum pertusum</name>
    <dbReference type="NCBI Taxonomy" id="174260"/>
    <lineage>
        <taxon>Eukaryota</taxon>
        <taxon>Metazoa</taxon>
        <taxon>Cnidaria</taxon>
        <taxon>Anthozoa</taxon>
        <taxon>Hexacorallia</taxon>
        <taxon>Scleractinia</taxon>
        <taxon>Caryophylliina</taxon>
        <taxon>Caryophylliidae</taxon>
        <taxon>Desmophyllum</taxon>
    </lineage>
</organism>
<accession>A0A9W9Z8M6</accession>
<gene>
    <name evidence="1" type="ORF">OS493_031005</name>
</gene>
<evidence type="ECO:0000313" key="2">
    <source>
        <dbReference type="Proteomes" id="UP001163046"/>
    </source>
</evidence>
<dbReference type="EMBL" id="MU826384">
    <property type="protein sequence ID" value="KAJ7377047.1"/>
    <property type="molecule type" value="Genomic_DNA"/>
</dbReference>
<protein>
    <submittedName>
        <fullName evidence="1">Uncharacterized protein</fullName>
    </submittedName>
</protein>
<dbReference type="Proteomes" id="UP001163046">
    <property type="component" value="Unassembled WGS sequence"/>
</dbReference>
<proteinExistence type="predicted"/>
<reference evidence="1" key="1">
    <citation type="submission" date="2023-01" db="EMBL/GenBank/DDBJ databases">
        <title>Genome assembly of the deep-sea coral Lophelia pertusa.</title>
        <authorList>
            <person name="Herrera S."/>
            <person name="Cordes E."/>
        </authorList>
    </citation>
    <scope>NUCLEOTIDE SEQUENCE</scope>
    <source>
        <strain evidence="1">USNM1676648</strain>
        <tissue evidence="1">Polyp</tissue>
    </source>
</reference>
<name>A0A9W9Z8M6_9CNID</name>
<sequence>MLKFTPRGYMLDKAADTMYVCSVPMKRKKSTSKCYFSKDKGENMDWHGQSPPFYSWTRHDQKHCVWGEPEWKSGFEKHRETFREV</sequence>
<dbReference type="AlphaFoldDB" id="A0A9W9Z8M6"/>
<comment type="caution">
    <text evidence="1">The sequence shown here is derived from an EMBL/GenBank/DDBJ whole genome shotgun (WGS) entry which is preliminary data.</text>
</comment>
<keyword evidence="2" id="KW-1185">Reference proteome</keyword>